<feature type="transmembrane region" description="Helical" evidence="10">
    <location>
        <begin position="106"/>
        <end position="126"/>
    </location>
</feature>
<gene>
    <name evidence="12" type="ORF">SAMN02745124_04418</name>
</gene>
<feature type="transmembrane region" description="Helical" evidence="10">
    <location>
        <begin position="21"/>
        <end position="42"/>
    </location>
</feature>
<dbReference type="RefSeq" id="WP_073379502.1">
    <property type="nucleotide sequence ID" value="NZ_FQXS01000058.1"/>
</dbReference>
<dbReference type="GO" id="GO:0016853">
    <property type="term" value="F:isomerase activity"/>
    <property type="evidence" value="ECO:0007669"/>
    <property type="project" value="UniProtKB-KW"/>
</dbReference>
<evidence type="ECO:0000256" key="4">
    <source>
        <dbReference type="ARBA" id="ARBA00022719"/>
    </source>
</evidence>
<dbReference type="Gene3D" id="3.40.30.10">
    <property type="entry name" value="Glutaredoxin"/>
    <property type="match status" value="1"/>
</dbReference>
<keyword evidence="6" id="KW-0560">Oxidoreductase</keyword>
<dbReference type="InterPro" id="IPR038354">
    <property type="entry name" value="VKOR_sf"/>
</dbReference>
<dbReference type="Pfam" id="PF13462">
    <property type="entry name" value="Thioredoxin_4"/>
    <property type="match status" value="1"/>
</dbReference>
<keyword evidence="12" id="KW-0413">Isomerase</keyword>
<evidence type="ECO:0000256" key="1">
    <source>
        <dbReference type="ARBA" id="ARBA00004141"/>
    </source>
</evidence>
<dbReference type="GO" id="GO:0048038">
    <property type="term" value="F:quinone binding"/>
    <property type="evidence" value="ECO:0007669"/>
    <property type="project" value="UniProtKB-KW"/>
</dbReference>
<organism evidence="12 13">
    <name type="scientific">Desulfofustis glycolicus DSM 9705</name>
    <dbReference type="NCBI Taxonomy" id="1121409"/>
    <lineage>
        <taxon>Bacteria</taxon>
        <taxon>Pseudomonadati</taxon>
        <taxon>Thermodesulfobacteriota</taxon>
        <taxon>Desulfobulbia</taxon>
        <taxon>Desulfobulbales</taxon>
        <taxon>Desulfocapsaceae</taxon>
        <taxon>Desulfofustis</taxon>
    </lineage>
</organism>
<dbReference type="InterPro" id="IPR012932">
    <property type="entry name" value="VKOR"/>
</dbReference>
<dbReference type="STRING" id="1121409.SAMN02745124_04418"/>
<dbReference type="AlphaFoldDB" id="A0A1M5YT11"/>
<evidence type="ECO:0000256" key="8">
    <source>
        <dbReference type="ARBA" id="ARBA00023157"/>
    </source>
</evidence>
<keyword evidence="5 10" id="KW-1133">Transmembrane helix</keyword>
<dbReference type="Gene3D" id="1.20.1440.130">
    <property type="entry name" value="VKOR domain"/>
    <property type="match status" value="1"/>
</dbReference>
<dbReference type="GO" id="GO:0016491">
    <property type="term" value="F:oxidoreductase activity"/>
    <property type="evidence" value="ECO:0007669"/>
    <property type="project" value="UniProtKB-KW"/>
</dbReference>
<keyword evidence="8" id="KW-1015">Disulfide bond</keyword>
<keyword evidence="4" id="KW-0874">Quinone</keyword>
<name>A0A1M5YT11_9BACT</name>
<feature type="transmembrane region" description="Helical" evidence="10">
    <location>
        <begin position="183"/>
        <end position="204"/>
    </location>
</feature>
<keyword evidence="7 10" id="KW-0472">Membrane</keyword>
<keyword evidence="9" id="KW-0676">Redox-active center</keyword>
<evidence type="ECO:0000256" key="5">
    <source>
        <dbReference type="ARBA" id="ARBA00022989"/>
    </source>
</evidence>
<accession>A0A1M5YT11</accession>
<evidence type="ECO:0000313" key="13">
    <source>
        <dbReference type="Proteomes" id="UP000184139"/>
    </source>
</evidence>
<dbReference type="InterPro" id="IPR012336">
    <property type="entry name" value="Thioredoxin-like_fold"/>
</dbReference>
<reference evidence="12 13" key="1">
    <citation type="submission" date="2016-11" db="EMBL/GenBank/DDBJ databases">
        <authorList>
            <person name="Jaros S."/>
            <person name="Januszkiewicz K."/>
            <person name="Wedrychowicz H."/>
        </authorList>
    </citation>
    <scope>NUCLEOTIDE SEQUENCE [LARGE SCALE GENOMIC DNA]</scope>
    <source>
        <strain evidence="12 13">DSM 9705</strain>
    </source>
</reference>
<proteinExistence type="inferred from homology"/>
<comment type="subcellular location">
    <subcellularLocation>
        <location evidence="1">Membrane</location>
        <topology evidence="1">Multi-pass membrane protein</topology>
    </subcellularLocation>
</comment>
<dbReference type="EMBL" id="FQXS01000058">
    <property type="protein sequence ID" value="SHI15202.1"/>
    <property type="molecule type" value="Genomic_DNA"/>
</dbReference>
<dbReference type="Proteomes" id="UP000184139">
    <property type="component" value="Unassembled WGS sequence"/>
</dbReference>
<evidence type="ECO:0000256" key="6">
    <source>
        <dbReference type="ARBA" id="ARBA00023002"/>
    </source>
</evidence>
<evidence type="ECO:0000259" key="11">
    <source>
        <dbReference type="SMART" id="SM00756"/>
    </source>
</evidence>
<feature type="transmembrane region" description="Helical" evidence="10">
    <location>
        <begin position="132"/>
        <end position="155"/>
    </location>
</feature>
<dbReference type="PANTHER" id="PTHR34573">
    <property type="entry name" value="VKC DOMAIN-CONTAINING PROTEIN"/>
    <property type="match status" value="1"/>
</dbReference>
<dbReference type="CDD" id="cd12920">
    <property type="entry name" value="VKOR_3"/>
    <property type="match status" value="1"/>
</dbReference>
<dbReference type="Pfam" id="PF07884">
    <property type="entry name" value="VKOR"/>
    <property type="match status" value="1"/>
</dbReference>
<dbReference type="OrthoDB" id="9784686at2"/>
<keyword evidence="13" id="KW-1185">Reference proteome</keyword>
<evidence type="ECO:0000256" key="3">
    <source>
        <dbReference type="ARBA" id="ARBA00022692"/>
    </source>
</evidence>
<dbReference type="GO" id="GO:0016020">
    <property type="term" value="C:membrane"/>
    <property type="evidence" value="ECO:0007669"/>
    <property type="project" value="UniProtKB-SubCell"/>
</dbReference>
<evidence type="ECO:0000256" key="7">
    <source>
        <dbReference type="ARBA" id="ARBA00023136"/>
    </source>
</evidence>
<dbReference type="PANTHER" id="PTHR34573:SF1">
    <property type="entry name" value="VITAMIN K EPOXIDE REDUCTASE DOMAIN-CONTAINING PROTEIN"/>
    <property type="match status" value="1"/>
</dbReference>
<evidence type="ECO:0000256" key="2">
    <source>
        <dbReference type="ARBA" id="ARBA00006214"/>
    </source>
</evidence>
<evidence type="ECO:0000313" key="12">
    <source>
        <dbReference type="EMBL" id="SHI15202.1"/>
    </source>
</evidence>
<evidence type="ECO:0000256" key="9">
    <source>
        <dbReference type="ARBA" id="ARBA00023284"/>
    </source>
</evidence>
<keyword evidence="3 10" id="KW-0812">Transmembrane</keyword>
<dbReference type="SUPFAM" id="SSF52833">
    <property type="entry name" value="Thioredoxin-like"/>
    <property type="match status" value="1"/>
</dbReference>
<dbReference type="SMART" id="SM00756">
    <property type="entry name" value="VKc"/>
    <property type="match status" value="1"/>
</dbReference>
<protein>
    <submittedName>
        <fullName evidence="12">Protein-disulfide isomerase</fullName>
    </submittedName>
</protein>
<feature type="domain" description="Vitamin K epoxide reductase" evidence="11">
    <location>
        <begin position="16"/>
        <end position="157"/>
    </location>
</feature>
<feature type="transmembrane region" description="Helical" evidence="10">
    <location>
        <begin position="72"/>
        <end position="94"/>
    </location>
</feature>
<comment type="similarity">
    <text evidence="2">Belongs to the VKOR family.</text>
</comment>
<evidence type="ECO:0000256" key="10">
    <source>
        <dbReference type="SAM" id="Phobius"/>
    </source>
</evidence>
<dbReference type="InterPro" id="IPR036249">
    <property type="entry name" value="Thioredoxin-like_sf"/>
</dbReference>
<sequence>MIQRNSLPGDKTSYPYRFYTIPVFILLLLGLGDSIYLAYLHVQNYVDITFSSFCALSTSINCDTVSQSPWSILLGVPLAFWGIFAYLLFLFIFLTTVRKSSTSISVWYVLCGLGGIYSLVSLYFAYISSTKINAYCILCIFSYGINFALFFYSLIIIRRFGTDQFPVGFINAVKYLNRRPYPVIGIIVLLIAFFLVRLLLPPYWHYTFPDPDQNVSNGLTDEGHPWIGAESPLVTIHEYTDYQCFQCGKMHLFLRRLINEHPDKIRLVHHHYPMDQEFNSLIVPEPFHVGSGKMAMIAIYAASQGAFWEMNDALYTIGQEKQPFNTRTLAAMTGFSSGELAAATKHPQIRDILLADIRRGMRMEITGTPSYDIDGKVYQGKIPPEILQSIIR</sequence>